<keyword evidence="2 5" id="KW-0812">Transmembrane</keyword>
<feature type="transmembrane region" description="Helical" evidence="5">
    <location>
        <begin position="246"/>
        <end position="265"/>
    </location>
</feature>
<comment type="caution">
    <text evidence="7">The sequence shown here is derived from an EMBL/GenBank/DDBJ whole genome shotgun (WGS) entry which is preliminary data.</text>
</comment>
<feature type="transmembrane region" description="Helical" evidence="5">
    <location>
        <begin position="348"/>
        <end position="368"/>
    </location>
</feature>
<dbReference type="GO" id="GO:0016874">
    <property type="term" value="F:ligase activity"/>
    <property type="evidence" value="ECO:0007669"/>
    <property type="project" value="UniProtKB-KW"/>
</dbReference>
<protein>
    <submittedName>
        <fullName evidence="7">O-antigen ligase family protein</fullName>
    </submittedName>
</protein>
<keyword evidence="4 5" id="KW-0472">Membrane</keyword>
<evidence type="ECO:0000256" key="4">
    <source>
        <dbReference type="ARBA" id="ARBA00023136"/>
    </source>
</evidence>
<dbReference type="InterPro" id="IPR051533">
    <property type="entry name" value="WaaL-like"/>
</dbReference>
<evidence type="ECO:0000313" key="8">
    <source>
        <dbReference type="Proteomes" id="UP000824091"/>
    </source>
</evidence>
<evidence type="ECO:0000256" key="1">
    <source>
        <dbReference type="ARBA" id="ARBA00004141"/>
    </source>
</evidence>
<dbReference type="PANTHER" id="PTHR37422:SF13">
    <property type="entry name" value="LIPOPOLYSACCHARIDE BIOSYNTHESIS PROTEIN PA4999-RELATED"/>
    <property type="match status" value="1"/>
</dbReference>
<dbReference type="InterPro" id="IPR007016">
    <property type="entry name" value="O-antigen_ligase-rel_domated"/>
</dbReference>
<evidence type="ECO:0000256" key="2">
    <source>
        <dbReference type="ARBA" id="ARBA00022692"/>
    </source>
</evidence>
<feature type="transmembrane region" description="Helical" evidence="5">
    <location>
        <begin position="43"/>
        <end position="62"/>
    </location>
</feature>
<organism evidence="7 8">
    <name type="scientific">Candidatus Fimisoma avicola</name>
    <dbReference type="NCBI Taxonomy" id="2840826"/>
    <lineage>
        <taxon>Bacteria</taxon>
        <taxon>Bacillati</taxon>
        <taxon>Bacillota</taxon>
        <taxon>Clostridia</taxon>
        <taxon>Eubacteriales</taxon>
        <taxon>Candidatus Fimisoma</taxon>
    </lineage>
</organism>
<evidence type="ECO:0000313" key="7">
    <source>
        <dbReference type="EMBL" id="HIU27106.1"/>
    </source>
</evidence>
<dbReference type="Proteomes" id="UP000824091">
    <property type="component" value="Unassembled WGS sequence"/>
</dbReference>
<reference evidence="7" key="2">
    <citation type="journal article" date="2021" name="PeerJ">
        <title>Extensive microbial diversity within the chicken gut microbiome revealed by metagenomics and culture.</title>
        <authorList>
            <person name="Gilroy R."/>
            <person name="Ravi A."/>
            <person name="Getino M."/>
            <person name="Pursley I."/>
            <person name="Horton D.L."/>
            <person name="Alikhan N.F."/>
            <person name="Baker D."/>
            <person name="Gharbi K."/>
            <person name="Hall N."/>
            <person name="Watson M."/>
            <person name="Adriaenssens E.M."/>
            <person name="Foster-Nyarko E."/>
            <person name="Jarju S."/>
            <person name="Secka A."/>
            <person name="Antonio M."/>
            <person name="Oren A."/>
            <person name="Chaudhuri R.R."/>
            <person name="La Ragione R."/>
            <person name="Hildebrand F."/>
            <person name="Pallen M.J."/>
        </authorList>
    </citation>
    <scope>NUCLEOTIDE SEQUENCE</scope>
    <source>
        <strain evidence="7">11300</strain>
    </source>
</reference>
<reference evidence="7" key="1">
    <citation type="submission" date="2020-10" db="EMBL/GenBank/DDBJ databases">
        <authorList>
            <person name="Gilroy R."/>
        </authorList>
    </citation>
    <scope>NUCLEOTIDE SEQUENCE</scope>
    <source>
        <strain evidence="7">11300</strain>
    </source>
</reference>
<comment type="subcellular location">
    <subcellularLocation>
        <location evidence="1">Membrane</location>
        <topology evidence="1">Multi-pass membrane protein</topology>
    </subcellularLocation>
</comment>
<feature type="transmembrane region" description="Helical" evidence="5">
    <location>
        <begin position="129"/>
        <end position="149"/>
    </location>
</feature>
<sequence length="428" mass="48973">MEQISFREKINALNTKIFMPLMALTFILFNTVINLYIGERMETIQNMLAVVILAVLAFWRISDIKDGLMPWLRQNILVICYFAVRAVSCVLSGFDYTVIRSIFFEAFFLIGMCRITLGNRRDFYIKAFIALELLFSAASLILYCFNHATGGSIETFLNNCTYYEISGSALLYANPNTAGIMAGFSIVLAIVLYGKNGYDKRFVLLFGIFNVAALVIFGCRSADVGILFILAVMAVQKYFNCKKKTAVFFSLCLMVLTLIPIYGLIQYNESIEHLSYTEIEAAADRFSSGRYTLWKECIIVQKDNPVFGIGSLNLEQQAREDMMNSLEKRWEYSYRYFSSIELGPHNGYIAQISATGWAGFAFFIAILAQKIKRADHLNRGRWYLLVIYTLVINCFESLFILNRFFTCFYMLLILETDMEQPDEPKKLA</sequence>
<dbReference type="Pfam" id="PF04932">
    <property type="entry name" value="Wzy_C"/>
    <property type="match status" value="1"/>
</dbReference>
<keyword evidence="7" id="KW-0436">Ligase</keyword>
<dbReference type="EMBL" id="DVMO01000030">
    <property type="protein sequence ID" value="HIU27106.1"/>
    <property type="molecule type" value="Genomic_DNA"/>
</dbReference>
<feature type="transmembrane region" description="Helical" evidence="5">
    <location>
        <begin position="99"/>
        <end position="117"/>
    </location>
</feature>
<feature type="domain" description="O-antigen ligase-related" evidence="6">
    <location>
        <begin position="208"/>
        <end position="364"/>
    </location>
</feature>
<evidence type="ECO:0000256" key="3">
    <source>
        <dbReference type="ARBA" id="ARBA00022989"/>
    </source>
</evidence>
<dbReference type="GO" id="GO:0016020">
    <property type="term" value="C:membrane"/>
    <property type="evidence" value="ECO:0007669"/>
    <property type="project" value="UniProtKB-SubCell"/>
</dbReference>
<proteinExistence type="predicted"/>
<dbReference type="AlphaFoldDB" id="A0A9D1I2D8"/>
<feature type="transmembrane region" description="Helical" evidence="5">
    <location>
        <begin position="169"/>
        <end position="193"/>
    </location>
</feature>
<keyword evidence="3 5" id="KW-1133">Transmembrane helix</keyword>
<feature type="transmembrane region" description="Helical" evidence="5">
    <location>
        <begin position="380"/>
        <end position="401"/>
    </location>
</feature>
<evidence type="ECO:0000256" key="5">
    <source>
        <dbReference type="SAM" id="Phobius"/>
    </source>
</evidence>
<name>A0A9D1I2D8_9FIRM</name>
<evidence type="ECO:0000259" key="6">
    <source>
        <dbReference type="Pfam" id="PF04932"/>
    </source>
</evidence>
<feature type="transmembrane region" description="Helical" evidence="5">
    <location>
        <begin position="74"/>
        <end position="93"/>
    </location>
</feature>
<feature type="transmembrane region" description="Helical" evidence="5">
    <location>
        <begin position="202"/>
        <end position="218"/>
    </location>
</feature>
<feature type="transmembrane region" description="Helical" evidence="5">
    <location>
        <begin position="17"/>
        <end position="37"/>
    </location>
</feature>
<dbReference type="PANTHER" id="PTHR37422">
    <property type="entry name" value="TEICHURONIC ACID BIOSYNTHESIS PROTEIN TUAE"/>
    <property type="match status" value="1"/>
</dbReference>
<accession>A0A9D1I2D8</accession>
<gene>
    <name evidence="7" type="ORF">IAD16_01835</name>
</gene>